<proteinExistence type="predicted"/>
<dbReference type="RefSeq" id="WP_015181615.1">
    <property type="nucleotide sequence ID" value="NC_019738.1"/>
</dbReference>
<dbReference type="Gene3D" id="3.40.50.300">
    <property type="entry name" value="P-loop containing nucleotide triphosphate hydrolases"/>
    <property type="match status" value="1"/>
</dbReference>
<keyword evidence="4" id="KW-1185">Reference proteome</keyword>
<protein>
    <submittedName>
        <fullName evidence="3">NB-ARC domain-containing protein</fullName>
    </submittedName>
</protein>
<sequence>MHSQKKRRRRGVVLTPQGLKKLQTAKSEAERHDNNERRYTLEELNIRTGLDPDTLMRVFTGETGVDKRTLDRCFRAFNLLLEQSDYDLPTIQLESVEAQGGTMDQALPDWGEAPESGIFYGRTKELANLTQWIVEERCRLVTILGIGGMGKTALSVQLAEQIQDKFEFLIWRSLRHAPPIQDILAQLIRFLSNAKETDLSDTVYARVSQLIHYLRVRRCLLLFDNIESILQGCNQSKESCNYSLGHYRQGYEAYGELFKRVGEARHQSCLILMSREKPKEIGLLEGESLSVRILQVKGLQLEAGQEIFRTKGAFRGTLAEWNQLIEYYAGNPLVLKIVSTTIHKLFDGNVSEFLKQNTAIFGNICNLLEQQFERLSDAEKAIIKWMAIHRHPTSFSQLREYLSPPLSPQKLLEALNSLEERSLIDKKAGCFFTPPMVMEYAAHRFSEAQTMGVQTQLSSGYPYQTLAANS</sequence>
<organism evidence="3 4">
    <name type="scientific">Allocoleopsis franciscana PCC 7113</name>
    <dbReference type="NCBI Taxonomy" id="1173027"/>
    <lineage>
        <taxon>Bacteria</taxon>
        <taxon>Bacillati</taxon>
        <taxon>Cyanobacteriota</taxon>
        <taxon>Cyanophyceae</taxon>
        <taxon>Coleofasciculales</taxon>
        <taxon>Coleofasciculaceae</taxon>
        <taxon>Allocoleopsis</taxon>
        <taxon>Allocoleopsis franciscana</taxon>
    </lineage>
</organism>
<dbReference type="InterPro" id="IPR027417">
    <property type="entry name" value="P-loop_NTPase"/>
</dbReference>
<accession>K9WCH0</accession>
<dbReference type="eggNOG" id="COG1733">
    <property type="taxonomic scope" value="Bacteria"/>
</dbReference>
<feature type="region of interest" description="Disordered" evidence="1">
    <location>
        <begin position="1"/>
        <end position="36"/>
    </location>
</feature>
<dbReference type="PANTHER" id="PTHR47691">
    <property type="entry name" value="REGULATOR-RELATED"/>
    <property type="match status" value="1"/>
</dbReference>
<dbReference type="SUPFAM" id="SSF52540">
    <property type="entry name" value="P-loop containing nucleoside triphosphate hydrolases"/>
    <property type="match status" value="1"/>
</dbReference>
<dbReference type="GO" id="GO:0043531">
    <property type="term" value="F:ADP binding"/>
    <property type="evidence" value="ECO:0007669"/>
    <property type="project" value="InterPro"/>
</dbReference>
<dbReference type="PANTHER" id="PTHR47691:SF3">
    <property type="entry name" value="HTH-TYPE TRANSCRIPTIONAL REGULATOR RV0890C-RELATED"/>
    <property type="match status" value="1"/>
</dbReference>
<gene>
    <name evidence="3" type="ORF">Mic7113_1585</name>
</gene>
<evidence type="ECO:0000259" key="2">
    <source>
        <dbReference type="Pfam" id="PF00931"/>
    </source>
</evidence>
<feature type="domain" description="NB-ARC" evidence="2">
    <location>
        <begin position="124"/>
        <end position="226"/>
    </location>
</feature>
<evidence type="ECO:0000313" key="4">
    <source>
        <dbReference type="Proteomes" id="UP000010471"/>
    </source>
</evidence>
<evidence type="ECO:0000313" key="3">
    <source>
        <dbReference type="EMBL" id="AFZ17459.1"/>
    </source>
</evidence>
<dbReference type="Proteomes" id="UP000010471">
    <property type="component" value="Chromosome"/>
</dbReference>
<dbReference type="eggNOG" id="COG3903">
    <property type="taxonomic scope" value="Bacteria"/>
</dbReference>
<feature type="compositionally biased region" description="Basic and acidic residues" evidence="1">
    <location>
        <begin position="27"/>
        <end position="36"/>
    </location>
</feature>
<dbReference type="KEGG" id="mic:Mic7113_1585"/>
<feature type="compositionally biased region" description="Basic residues" evidence="1">
    <location>
        <begin position="1"/>
        <end position="11"/>
    </location>
</feature>
<dbReference type="STRING" id="1173027.Mic7113_1585"/>
<dbReference type="InterPro" id="IPR002182">
    <property type="entry name" value="NB-ARC"/>
</dbReference>
<dbReference type="PRINTS" id="PR00364">
    <property type="entry name" value="DISEASERSIST"/>
</dbReference>
<evidence type="ECO:0000256" key="1">
    <source>
        <dbReference type="SAM" id="MobiDB-lite"/>
    </source>
</evidence>
<reference evidence="3 4" key="1">
    <citation type="submission" date="2012-06" db="EMBL/GenBank/DDBJ databases">
        <title>Finished chromosome of genome of Microcoleus sp. PCC 7113.</title>
        <authorList>
            <consortium name="US DOE Joint Genome Institute"/>
            <person name="Gugger M."/>
            <person name="Coursin T."/>
            <person name="Rippka R."/>
            <person name="Tandeau De Marsac N."/>
            <person name="Huntemann M."/>
            <person name="Wei C.-L."/>
            <person name="Han J."/>
            <person name="Detter J.C."/>
            <person name="Han C."/>
            <person name="Tapia R."/>
            <person name="Chen A."/>
            <person name="Kyrpides N."/>
            <person name="Mavromatis K."/>
            <person name="Markowitz V."/>
            <person name="Szeto E."/>
            <person name="Ivanova N."/>
            <person name="Pagani I."/>
            <person name="Pati A."/>
            <person name="Goodwin L."/>
            <person name="Nordberg H.P."/>
            <person name="Cantor M.N."/>
            <person name="Hua S.X."/>
            <person name="Woyke T."/>
            <person name="Kerfeld C.A."/>
        </authorList>
    </citation>
    <scope>NUCLEOTIDE SEQUENCE [LARGE SCALE GENOMIC DNA]</scope>
    <source>
        <strain evidence="3 4">PCC 7113</strain>
    </source>
</reference>
<dbReference type="Pfam" id="PF00931">
    <property type="entry name" value="NB-ARC"/>
    <property type="match status" value="1"/>
</dbReference>
<dbReference type="EMBL" id="CP003630">
    <property type="protein sequence ID" value="AFZ17459.1"/>
    <property type="molecule type" value="Genomic_DNA"/>
</dbReference>
<dbReference type="AlphaFoldDB" id="K9WCH0"/>
<dbReference type="OrthoDB" id="441260at2"/>
<dbReference type="HOGENOM" id="CLU_025923_2_0_3"/>
<name>K9WCH0_9CYAN</name>